<dbReference type="InterPro" id="IPR017871">
    <property type="entry name" value="ABC_transporter-like_CS"/>
</dbReference>
<sequence length="520" mass="59775">MKRKVFKIYRKAMVINSLYLYVSTFVQIYIATIVGGFFNEAIAGNTSTIIKSGVTFLGIIAVVTIVQWLLSNYTKLLNEKSSMELRKYIFNKFLLSSFQNIEKFSSGEIINRFKKDIHTISDLFKDSYVVVFTGVLSLGTYFIVLANLNVTIALIILAIGLIPIISPIIFQRIFSKIFYDMREIEEMTSETLMDAIKGIEHIKINNLYDFFKEKYHYCMKSYLKQGLKAEGTIAIQDGLEQGFDKISYIMIYIVFAYYIFKGYINVGQVVTGIFLSRQIINSMMDVLNQYINIVKSKISFKRIENILMPEIVIGIEDINAIDKIEISNLIFSYNEERKILNNIFLTINKGEKIAILGGNGKGKSTLIKILLKLYEEYEGDITIDGKNLKNISATSYRNRLCWCPQHTTFFFDKVEENLDLLGNIQKEEVIKLLNKFNLPNNITEKKWQELSGGQKQKLSLIRSLTKDGDVVILDEPSNYLDKDGIEELKNILMQDKRTVVLITHNEDLLEIANRKYVMGT</sequence>
<evidence type="ECO:0000256" key="5">
    <source>
        <dbReference type="ARBA" id="ARBA00022989"/>
    </source>
</evidence>
<dbReference type="Pfam" id="PF00005">
    <property type="entry name" value="ABC_tran"/>
    <property type="match status" value="1"/>
</dbReference>
<keyword evidence="11" id="KW-1185">Reference proteome</keyword>
<feature type="transmembrane region" description="Helical" evidence="7">
    <location>
        <begin position="152"/>
        <end position="174"/>
    </location>
</feature>
<organism evidence="10 11">
    <name type="scientific">Clostridium faecium</name>
    <dbReference type="NCBI Taxonomy" id="2762223"/>
    <lineage>
        <taxon>Bacteria</taxon>
        <taxon>Bacillati</taxon>
        <taxon>Bacillota</taxon>
        <taxon>Clostridia</taxon>
        <taxon>Eubacteriales</taxon>
        <taxon>Clostridiaceae</taxon>
        <taxon>Clostridium</taxon>
    </lineage>
</organism>
<dbReference type="RefSeq" id="WP_191740748.1">
    <property type="nucleotide sequence ID" value="NZ_JACSQB010000095.1"/>
</dbReference>
<dbReference type="InterPro" id="IPR003593">
    <property type="entry name" value="AAA+_ATPase"/>
</dbReference>
<gene>
    <name evidence="10" type="ORF">H9637_12170</name>
</gene>
<keyword evidence="3" id="KW-0547">Nucleotide-binding</keyword>
<dbReference type="Pfam" id="PF00664">
    <property type="entry name" value="ABC_membrane"/>
    <property type="match status" value="1"/>
</dbReference>
<dbReference type="Proteomes" id="UP000627166">
    <property type="component" value="Unassembled WGS sequence"/>
</dbReference>
<dbReference type="PANTHER" id="PTHR24221">
    <property type="entry name" value="ATP-BINDING CASSETTE SUB-FAMILY B"/>
    <property type="match status" value="1"/>
</dbReference>
<dbReference type="PANTHER" id="PTHR24221:SF654">
    <property type="entry name" value="ATP-BINDING CASSETTE SUB-FAMILY B MEMBER 6"/>
    <property type="match status" value="1"/>
</dbReference>
<evidence type="ECO:0000313" key="10">
    <source>
        <dbReference type="EMBL" id="MBD8047789.1"/>
    </source>
</evidence>
<evidence type="ECO:0000256" key="4">
    <source>
        <dbReference type="ARBA" id="ARBA00022840"/>
    </source>
</evidence>
<keyword evidence="6 7" id="KW-0472">Membrane</keyword>
<reference evidence="10 11" key="1">
    <citation type="submission" date="2020-08" db="EMBL/GenBank/DDBJ databases">
        <title>A Genomic Blueprint of the Chicken Gut Microbiome.</title>
        <authorList>
            <person name="Gilroy R."/>
            <person name="Ravi A."/>
            <person name="Getino M."/>
            <person name="Pursley I."/>
            <person name="Horton D.L."/>
            <person name="Alikhan N.-F."/>
            <person name="Baker D."/>
            <person name="Gharbi K."/>
            <person name="Hall N."/>
            <person name="Watson M."/>
            <person name="Adriaenssens E.M."/>
            <person name="Foster-Nyarko E."/>
            <person name="Jarju S."/>
            <person name="Secka A."/>
            <person name="Antonio M."/>
            <person name="Oren A."/>
            <person name="Chaudhuri R."/>
            <person name="La Ragione R.M."/>
            <person name="Hildebrand F."/>
            <person name="Pallen M.J."/>
        </authorList>
    </citation>
    <scope>NUCLEOTIDE SEQUENCE [LARGE SCALE GENOMIC DNA]</scope>
    <source>
        <strain evidence="10 11">N37</strain>
    </source>
</reference>
<dbReference type="InterPro" id="IPR011527">
    <property type="entry name" value="ABC1_TM_dom"/>
</dbReference>
<name>A0ABR8YU54_9CLOT</name>
<keyword evidence="4 10" id="KW-0067">ATP-binding</keyword>
<feature type="transmembrane region" description="Helical" evidence="7">
    <location>
        <begin position="246"/>
        <end position="264"/>
    </location>
</feature>
<dbReference type="SUPFAM" id="SSF90123">
    <property type="entry name" value="ABC transporter transmembrane region"/>
    <property type="match status" value="1"/>
</dbReference>
<dbReference type="InterPro" id="IPR003439">
    <property type="entry name" value="ABC_transporter-like_ATP-bd"/>
</dbReference>
<feature type="domain" description="ABC transmembrane type-1" evidence="9">
    <location>
        <begin position="22"/>
        <end position="295"/>
    </location>
</feature>
<evidence type="ECO:0000259" key="9">
    <source>
        <dbReference type="PROSITE" id="PS50929"/>
    </source>
</evidence>
<dbReference type="InterPro" id="IPR036640">
    <property type="entry name" value="ABC1_TM_sf"/>
</dbReference>
<evidence type="ECO:0000256" key="2">
    <source>
        <dbReference type="ARBA" id="ARBA00022692"/>
    </source>
</evidence>
<accession>A0ABR8YU54</accession>
<dbReference type="GO" id="GO:0005524">
    <property type="term" value="F:ATP binding"/>
    <property type="evidence" value="ECO:0007669"/>
    <property type="project" value="UniProtKB-KW"/>
</dbReference>
<comment type="caution">
    <text evidence="10">The sequence shown here is derived from an EMBL/GenBank/DDBJ whole genome shotgun (WGS) entry which is preliminary data.</text>
</comment>
<evidence type="ECO:0000256" key="7">
    <source>
        <dbReference type="SAM" id="Phobius"/>
    </source>
</evidence>
<dbReference type="PROSITE" id="PS00211">
    <property type="entry name" value="ABC_TRANSPORTER_1"/>
    <property type="match status" value="1"/>
</dbReference>
<dbReference type="SUPFAM" id="SSF52540">
    <property type="entry name" value="P-loop containing nucleoside triphosphate hydrolases"/>
    <property type="match status" value="1"/>
</dbReference>
<dbReference type="EMBL" id="JACSQB010000095">
    <property type="protein sequence ID" value="MBD8047789.1"/>
    <property type="molecule type" value="Genomic_DNA"/>
</dbReference>
<proteinExistence type="predicted"/>
<keyword evidence="2 7" id="KW-0812">Transmembrane</keyword>
<feature type="domain" description="ABC transporter" evidence="8">
    <location>
        <begin position="324"/>
        <end position="520"/>
    </location>
</feature>
<feature type="transmembrane region" description="Helical" evidence="7">
    <location>
        <begin position="49"/>
        <end position="70"/>
    </location>
</feature>
<protein>
    <submittedName>
        <fullName evidence="10">ABC transporter ATP-binding protein</fullName>
    </submittedName>
</protein>
<dbReference type="PROSITE" id="PS50929">
    <property type="entry name" value="ABC_TM1F"/>
    <property type="match status" value="1"/>
</dbReference>
<dbReference type="InterPro" id="IPR039421">
    <property type="entry name" value="Type_1_exporter"/>
</dbReference>
<dbReference type="InterPro" id="IPR027417">
    <property type="entry name" value="P-loop_NTPase"/>
</dbReference>
<dbReference type="CDD" id="cd07346">
    <property type="entry name" value="ABC_6TM_exporters"/>
    <property type="match status" value="1"/>
</dbReference>
<dbReference type="Gene3D" id="1.20.1560.10">
    <property type="entry name" value="ABC transporter type 1, transmembrane domain"/>
    <property type="match status" value="1"/>
</dbReference>
<feature type="transmembrane region" description="Helical" evidence="7">
    <location>
        <begin position="128"/>
        <end position="146"/>
    </location>
</feature>
<feature type="transmembrane region" description="Helical" evidence="7">
    <location>
        <begin position="12"/>
        <end position="37"/>
    </location>
</feature>
<dbReference type="Gene3D" id="3.40.50.300">
    <property type="entry name" value="P-loop containing nucleotide triphosphate hydrolases"/>
    <property type="match status" value="1"/>
</dbReference>
<evidence type="ECO:0000259" key="8">
    <source>
        <dbReference type="PROSITE" id="PS50893"/>
    </source>
</evidence>
<evidence type="ECO:0000256" key="3">
    <source>
        <dbReference type="ARBA" id="ARBA00022741"/>
    </source>
</evidence>
<keyword evidence="5 7" id="KW-1133">Transmembrane helix</keyword>
<evidence type="ECO:0000256" key="1">
    <source>
        <dbReference type="ARBA" id="ARBA00004651"/>
    </source>
</evidence>
<evidence type="ECO:0000313" key="11">
    <source>
        <dbReference type="Proteomes" id="UP000627166"/>
    </source>
</evidence>
<evidence type="ECO:0000256" key="6">
    <source>
        <dbReference type="ARBA" id="ARBA00023136"/>
    </source>
</evidence>
<comment type="subcellular location">
    <subcellularLocation>
        <location evidence="1">Cell membrane</location>
        <topology evidence="1">Multi-pass membrane protein</topology>
    </subcellularLocation>
</comment>
<dbReference type="CDD" id="cd03228">
    <property type="entry name" value="ABCC_MRP_Like"/>
    <property type="match status" value="1"/>
</dbReference>
<dbReference type="SMART" id="SM00382">
    <property type="entry name" value="AAA"/>
    <property type="match status" value="1"/>
</dbReference>
<dbReference type="PROSITE" id="PS50893">
    <property type="entry name" value="ABC_TRANSPORTER_2"/>
    <property type="match status" value="1"/>
</dbReference>